<comment type="caution">
    <text evidence="5">The sequence shown here is derived from an EMBL/GenBank/DDBJ whole genome shotgun (WGS) entry which is preliminary data.</text>
</comment>
<keyword evidence="2" id="KW-0238">DNA-binding</keyword>
<evidence type="ECO:0000313" key="6">
    <source>
        <dbReference type="Proteomes" id="UP001250662"/>
    </source>
</evidence>
<gene>
    <name evidence="5" type="ORF">RM520_01520</name>
</gene>
<sequence>MKISKKGEYYGKQEKVLAQNGFLLSEYDYLDSGTPWHFHENPYFMFVLNGDMLDINKKSTTLCPAGSLVFHNWQDQHLNTRESDLARGFHIELDREWYKNKQLDFNLWEGSRLIKNPKLYHVLAKLYYEFKNNDAYSPLAIELLLLKLCEGIEKENLVKTKHEPLWVKDLRELLNENDESLSLTGLSKELGVHPVHLSRSIPKYLTTNLGGYLRQQKLKKAIPYILNKKYSLTEVAYLSGFADQSHFTRTFKKTFFMTPKGFRSKL</sequence>
<evidence type="ECO:0000313" key="5">
    <source>
        <dbReference type="EMBL" id="MDT0620282.1"/>
    </source>
</evidence>
<reference evidence="5 6" key="1">
    <citation type="submission" date="2023-09" db="EMBL/GenBank/DDBJ databases">
        <authorList>
            <person name="Rey-Velasco X."/>
        </authorList>
    </citation>
    <scope>NUCLEOTIDE SEQUENCE [LARGE SCALE GENOMIC DNA]</scope>
    <source>
        <strain evidence="5 6">P007</strain>
    </source>
</reference>
<name>A0ABU3BDT9_9FLAO</name>
<organism evidence="5 6">
    <name type="scientific">Croceitalea vernalis</name>
    <dbReference type="NCBI Taxonomy" id="3075599"/>
    <lineage>
        <taxon>Bacteria</taxon>
        <taxon>Pseudomonadati</taxon>
        <taxon>Bacteroidota</taxon>
        <taxon>Flavobacteriia</taxon>
        <taxon>Flavobacteriales</taxon>
        <taxon>Flavobacteriaceae</taxon>
        <taxon>Croceitalea</taxon>
    </lineage>
</organism>
<dbReference type="PRINTS" id="PR00032">
    <property type="entry name" value="HTHARAC"/>
</dbReference>
<dbReference type="Gene3D" id="1.10.10.60">
    <property type="entry name" value="Homeodomain-like"/>
    <property type="match status" value="1"/>
</dbReference>
<dbReference type="InterPro" id="IPR009057">
    <property type="entry name" value="Homeodomain-like_sf"/>
</dbReference>
<dbReference type="PANTHER" id="PTHR43280">
    <property type="entry name" value="ARAC-FAMILY TRANSCRIPTIONAL REGULATOR"/>
    <property type="match status" value="1"/>
</dbReference>
<dbReference type="Pfam" id="PF12833">
    <property type="entry name" value="HTH_18"/>
    <property type="match status" value="1"/>
</dbReference>
<keyword evidence="3" id="KW-0804">Transcription</keyword>
<proteinExistence type="predicted"/>
<dbReference type="RefSeq" id="WP_311386729.1">
    <property type="nucleotide sequence ID" value="NZ_JAVRHU010000001.1"/>
</dbReference>
<evidence type="ECO:0000256" key="2">
    <source>
        <dbReference type="ARBA" id="ARBA00023125"/>
    </source>
</evidence>
<accession>A0ABU3BDT9</accession>
<dbReference type="InterPro" id="IPR018060">
    <property type="entry name" value="HTH_AraC"/>
</dbReference>
<dbReference type="PANTHER" id="PTHR43280:SF2">
    <property type="entry name" value="HTH-TYPE TRANSCRIPTIONAL REGULATOR EXSA"/>
    <property type="match status" value="1"/>
</dbReference>
<dbReference type="EMBL" id="JAVRHU010000001">
    <property type="protein sequence ID" value="MDT0620282.1"/>
    <property type="molecule type" value="Genomic_DNA"/>
</dbReference>
<evidence type="ECO:0000256" key="3">
    <source>
        <dbReference type="ARBA" id="ARBA00023163"/>
    </source>
</evidence>
<feature type="domain" description="HTH araC/xylS-type" evidence="4">
    <location>
        <begin position="168"/>
        <end position="265"/>
    </location>
</feature>
<dbReference type="Proteomes" id="UP001250662">
    <property type="component" value="Unassembled WGS sequence"/>
</dbReference>
<dbReference type="InterPro" id="IPR020449">
    <property type="entry name" value="Tscrpt_reg_AraC-type_HTH"/>
</dbReference>
<dbReference type="SUPFAM" id="SSF46689">
    <property type="entry name" value="Homeodomain-like"/>
    <property type="match status" value="1"/>
</dbReference>
<keyword evidence="1" id="KW-0805">Transcription regulation</keyword>
<dbReference type="SMART" id="SM00342">
    <property type="entry name" value="HTH_ARAC"/>
    <property type="match status" value="1"/>
</dbReference>
<keyword evidence="6" id="KW-1185">Reference proteome</keyword>
<evidence type="ECO:0000259" key="4">
    <source>
        <dbReference type="PROSITE" id="PS01124"/>
    </source>
</evidence>
<protein>
    <submittedName>
        <fullName evidence="5">Helix-turn-helix transcriptional regulator</fullName>
    </submittedName>
</protein>
<dbReference type="PROSITE" id="PS01124">
    <property type="entry name" value="HTH_ARAC_FAMILY_2"/>
    <property type="match status" value="1"/>
</dbReference>
<evidence type="ECO:0000256" key="1">
    <source>
        <dbReference type="ARBA" id="ARBA00023015"/>
    </source>
</evidence>